<dbReference type="AlphaFoldDB" id="A0AAV1S9Y0"/>
<organism evidence="1 2">
    <name type="scientific">Dovyalis caffra</name>
    <dbReference type="NCBI Taxonomy" id="77055"/>
    <lineage>
        <taxon>Eukaryota</taxon>
        <taxon>Viridiplantae</taxon>
        <taxon>Streptophyta</taxon>
        <taxon>Embryophyta</taxon>
        <taxon>Tracheophyta</taxon>
        <taxon>Spermatophyta</taxon>
        <taxon>Magnoliopsida</taxon>
        <taxon>eudicotyledons</taxon>
        <taxon>Gunneridae</taxon>
        <taxon>Pentapetalae</taxon>
        <taxon>rosids</taxon>
        <taxon>fabids</taxon>
        <taxon>Malpighiales</taxon>
        <taxon>Salicaceae</taxon>
        <taxon>Flacourtieae</taxon>
        <taxon>Dovyalis</taxon>
    </lineage>
</organism>
<gene>
    <name evidence="1" type="ORF">DCAF_LOCUS19935</name>
</gene>
<protein>
    <submittedName>
        <fullName evidence="1">Uncharacterized protein</fullName>
    </submittedName>
</protein>
<name>A0AAV1S9Y0_9ROSI</name>
<evidence type="ECO:0000313" key="1">
    <source>
        <dbReference type="EMBL" id="CAK7347251.1"/>
    </source>
</evidence>
<accession>A0AAV1S9Y0</accession>
<keyword evidence="2" id="KW-1185">Reference proteome</keyword>
<dbReference type="EMBL" id="CAWUPB010001173">
    <property type="protein sequence ID" value="CAK7347251.1"/>
    <property type="molecule type" value="Genomic_DNA"/>
</dbReference>
<evidence type="ECO:0000313" key="2">
    <source>
        <dbReference type="Proteomes" id="UP001314170"/>
    </source>
</evidence>
<dbReference type="Proteomes" id="UP001314170">
    <property type="component" value="Unassembled WGS sequence"/>
</dbReference>
<sequence>MFVVVQDSYANTLEENLDWLRYKNEDRHGRASSYACLSAVLRAFSGYIDEDRHGQASSYACLSAVLRVFFLV</sequence>
<proteinExistence type="predicted"/>
<reference evidence="1 2" key="1">
    <citation type="submission" date="2024-01" db="EMBL/GenBank/DDBJ databases">
        <authorList>
            <person name="Waweru B."/>
        </authorList>
    </citation>
    <scope>NUCLEOTIDE SEQUENCE [LARGE SCALE GENOMIC DNA]</scope>
</reference>
<comment type="caution">
    <text evidence="1">The sequence shown here is derived from an EMBL/GenBank/DDBJ whole genome shotgun (WGS) entry which is preliminary data.</text>
</comment>